<keyword evidence="2" id="KW-0472">Membrane</keyword>
<accession>A0A2H1JR23</accession>
<dbReference type="Proteomes" id="UP000234433">
    <property type="component" value="Unassembled WGS sequence"/>
</dbReference>
<dbReference type="SUPFAM" id="SSF56112">
    <property type="entry name" value="Protein kinase-like (PK-like)"/>
    <property type="match status" value="1"/>
</dbReference>
<proteinExistence type="predicted"/>
<evidence type="ECO:0000259" key="3">
    <source>
        <dbReference type="Pfam" id="PF01636"/>
    </source>
</evidence>
<dbReference type="InterPro" id="IPR011009">
    <property type="entry name" value="Kinase-like_dom_sf"/>
</dbReference>
<dbReference type="Gene3D" id="3.90.1200.10">
    <property type="match status" value="1"/>
</dbReference>
<dbReference type="Pfam" id="PF01636">
    <property type="entry name" value="APH"/>
    <property type="match status" value="1"/>
</dbReference>
<feature type="transmembrane region" description="Helical" evidence="2">
    <location>
        <begin position="44"/>
        <end position="66"/>
    </location>
</feature>
<organism evidence="4 5">
    <name type="scientific">Brevibacterium antiquum CNRZ 918</name>
    <dbReference type="NCBI Taxonomy" id="1255637"/>
    <lineage>
        <taxon>Bacteria</taxon>
        <taxon>Bacillati</taxon>
        <taxon>Actinomycetota</taxon>
        <taxon>Actinomycetes</taxon>
        <taxon>Micrococcales</taxon>
        <taxon>Brevibacteriaceae</taxon>
        <taxon>Brevibacterium</taxon>
    </lineage>
</organism>
<dbReference type="CDD" id="cd05152">
    <property type="entry name" value="MPH2"/>
    <property type="match status" value="1"/>
</dbReference>
<evidence type="ECO:0000256" key="1">
    <source>
        <dbReference type="SAM" id="MobiDB-lite"/>
    </source>
</evidence>
<feature type="transmembrane region" description="Helical" evidence="2">
    <location>
        <begin position="78"/>
        <end position="99"/>
    </location>
</feature>
<name>A0A2H1JR23_9MICO</name>
<dbReference type="EMBL" id="FXZD01000005">
    <property type="protein sequence ID" value="SMX89784.1"/>
    <property type="molecule type" value="Genomic_DNA"/>
</dbReference>
<dbReference type="InterPro" id="IPR002575">
    <property type="entry name" value="Aminoglycoside_PTrfase"/>
</dbReference>
<protein>
    <submittedName>
        <fullName evidence="4">Predicted kinase, aminoglycoside phosphotransferase (APT) family</fullName>
    </submittedName>
</protein>
<feature type="region of interest" description="Disordered" evidence="1">
    <location>
        <begin position="185"/>
        <end position="206"/>
    </location>
</feature>
<dbReference type="GO" id="GO:0016301">
    <property type="term" value="F:kinase activity"/>
    <property type="evidence" value="ECO:0007669"/>
    <property type="project" value="UniProtKB-KW"/>
</dbReference>
<keyword evidence="4" id="KW-0808">Transferase</keyword>
<dbReference type="AlphaFoldDB" id="A0A2H1JR23"/>
<keyword evidence="4" id="KW-0418">Kinase</keyword>
<sequence length="500" mass="55064">MVYLLAEALAASAFPHYSYAMNDISGLGVPDVEMLGDRAIDSTLHVVMNIAFLVHGLLFASAAIYMTRRPRVPLPVPIITRAITQALGMALIAVVNGGAQNNSLGWVHLLGAFLAFFGGHLTAIRIGIFLLRRRRNRLMRRSSLTGVLSVVIGMYSIVVWELLFGAVLLSRLPIAPVEDCHHSPRLTADPHGSSPFRKGGHMPTTNSETTTIRELAESHGLDIDPKTIIVNELGLDFQVAIAKAVDGQSWVLRIPRRPDVTDRATVEGRFLRNIAPHLSVAVPDWQIHTEYLIAYPLLPGEPGLTIDEQGQPQWHFDVEAAEYAESLGDFLAELHSVDPSIVRSSGIAEYSPAEVKAHKRDDIARVVAEFDVEQSLRERWNAWLDDDSYWPKFTTVTHGEVYPAHQLMDGPKNLSILDWTTAAVGDPARDFMFHHASVSAEAFDATIRRYVENGGQVWPKFAAHCGELFSTSPVELGLYALQTGDADHIEAAKAQLNPSK</sequence>
<feature type="transmembrane region" description="Helical" evidence="2">
    <location>
        <begin position="143"/>
        <end position="169"/>
    </location>
</feature>
<keyword evidence="2" id="KW-0812">Transmembrane</keyword>
<evidence type="ECO:0000256" key="2">
    <source>
        <dbReference type="SAM" id="Phobius"/>
    </source>
</evidence>
<evidence type="ECO:0000313" key="4">
    <source>
        <dbReference type="EMBL" id="SMX89784.1"/>
    </source>
</evidence>
<dbReference type="Gene3D" id="3.30.200.20">
    <property type="entry name" value="Phosphorylase Kinase, domain 1"/>
    <property type="match status" value="1"/>
</dbReference>
<reference evidence="4 5" key="1">
    <citation type="submission" date="2017-03" db="EMBL/GenBank/DDBJ databases">
        <authorList>
            <person name="Afonso C.L."/>
            <person name="Miller P.J."/>
            <person name="Scott M.A."/>
            <person name="Spackman E."/>
            <person name="Goraichik I."/>
            <person name="Dimitrov K.M."/>
            <person name="Suarez D.L."/>
            <person name="Swayne D.E."/>
        </authorList>
    </citation>
    <scope>NUCLEOTIDE SEQUENCE [LARGE SCALE GENOMIC DNA]</scope>
    <source>
        <strain evidence="4 5">CNRZ 918</strain>
    </source>
</reference>
<feature type="domain" description="Aminoglycoside phosphotransferase" evidence="3">
    <location>
        <begin position="232"/>
        <end position="463"/>
    </location>
</feature>
<feature type="transmembrane region" description="Helical" evidence="2">
    <location>
        <begin position="105"/>
        <end position="131"/>
    </location>
</feature>
<evidence type="ECO:0000313" key="5">
    <source>
        <dbReference type="Proteomes" id="UP000234433"/>
    </source>
</evidence>
<gene>
    <name evidence="4" type="ORF">BANT918_01790</name>
</gene>
<keyword evidence="2" id="KW-1133">Transmembrane helix</keyword>